<comment type="caution">
    <text evidence="10">The sequence shown here is derived from an EMBL/GenBank/DDBJ whole genome shotgun (WGS) entry which is preliminary data.</text>
</comment>
<comment type="subcellular location">
    <subcellularLocation>
        <location evidence="1">Membrane</location>
        <topology evidence="1">Multi-pass membrane protein</topology>
    </subcellularLocation>
</comment>
<accession>A0AAN8JR47</accession>
<feature type="transmembrane region" description="Helical" evidence="8">
    <location>
        <begin position="24"/>
        <end position="51"/>
    </location>
</feature>
<dbReference type="SUPFAM" id="SSF81321">
    <property type="entry name" value="Family A G protein-coupled receptor-like"/>
    <property type="match status" value="1"/>
</dbReference>
<dbReference type="Pfam" id="PF00001">
    <property type="entry name" value="7tm_1"/>
    <property type="match status" value="1"/>
</dbReference>
<dbReference type="PROSITE" id="PS50262">
    <property type="entry name" value="G_PROTEIN_RECEP_F1_2"/>
    <property type="match status" value="1"/>
</dbReference>
<evidence type="ECO:0000256" key="2">
    <source>
        <dbReference type="ARBA" id="ARBA00022692"/>
    </source>
</evidence>
<feature type="transmembrane region" description="Helical" evidence="8">
    <location>
        <begin position="63"/>
        <end position="81"/>
    </location>
</feature>
<protein>
    <recommendedName>
        <fullName evidence="9">G-protein coupled receptors family 1 profile domain-containing protein</fullName>
    </recommendedName>
</protein>
<dbReference type="PRINTS" id="PR00237">
    <property type="entry name" value="GPCRRHODOPSN"/>
</dbReference>
<evidence type="ECO:0000313" key="11">
    <source>
        <dbReference type="Proteomes" id="UP001347796"/>
    </source>
</evidence>
<evidence type="ECO:0000259" key="9">
    <source>
        <dbReference type="PROSITE" id="PS50262"/>
    </source>
</evidence>
<evidence type="ECO:0000256" key="7">
    <source>
        <dbReference type="ARBA" id="ARBA00023224"/>
    </source>
</evidence>
<dbReference type="PANTHER" id="PTHR24243:SF230">
    <property type="entry name" value="G-PROTEIN COUPLED RECEPTORS FAMILY 1 PROFILE DOMAIN-CONTAINING PROTEIN"/>
    <property type="match status" value="1"/>
</dbReference>
<sequence length="349" mass="40418">MDEMSNLTLDMDQFNYTDFMERPAVWGFFLNQIFTPIFTVIGIVGNCLSFIVMKSKTLRNKSYSHYLCALAVFDSLVLIGREVMVTNELLMYYGKPGVFVKFSATACKIFNFAECVCYLMSSWIIVCMAQERLLVVYMPFKKHAFTTQRGAILIILSLFIVMSYTQVFRLVMVTNNNSQCESIPELYTIYTALHVYFYQFCLIFTLPVIIVFVCNVMVLCKIHHVRKAMQDENSFSTRLTRKSNTRHKTTIMLLAISFTYIFTLLPLVFLSFVLIIAYKVYGAAAASLVIRATPWKDLLVVVSQINYGINFFIYVLSGKKFRVELRRVFNKERTSTFNSSKTRDEFMLL</sequence>
<dbReference type="CDD" id="cd14978">
    <property type="entry name" value="7tmA_FMRFamide_R-like"/>
    <property type="match status" value="1"/>
</dbReference>
<evidence type="ECO:0000256" key="1">
    <source>
        <dbReference type="ARBA" id="ARBA00004141"/>
    </source>
</evidence>
<dbReference type="SMART" id="SM01381">
    <property type="entry name" value="7TM_GPCR_Srsx"/>
    <property type="match status" value="1"/>
</dbReference>
<organism evidence="10 11">
    <name type="scientific">Patella caerulea</name>
    <name type="common">Rayed Mediterranean limpet</name>
    <dbReference type="NCBI Taxonomy" id="87958"/>
    <lineage>
        <taxon>Eukaryota</taxon>
        <taxon>Metazoa</taxon>
        <taxon>Spiralia</taxon>
        <taxon>Lophotrochozoa</taxon>
        <taxon>Mollusca</taxon>
        <taxon>Gastropoda</taxon>
        <taxon>Patellogastropoda</taxon>
        <taxon>Patelloidea</taxon>
        <taxon>Patellidae</taxon>
        <taxon>Patella</taxon>
    </lineage>
</organism>
<evidence type="ECO:0000256" key="6">
    <source>
        <dbReference type="ARBA" id="ARBA00023170"/>
    </source>
</evidence>
<keyword evidence="3 8" id="KW-1133">Transmembrane helix</keyword>
<evidence type="ECO:0000256" key="8">
    <source>
        <dbReference type="SAM" id="Phobius"/>
    </source>
</evidence>
<dbReference type="InterPro" id="IPR000276">
    <property type="entry name" value="GPCR_Rhodpsn"/>
</dbReference>
<feature type="transmembrane region" description="Helical" evidence="8">
    <location>
        <begin position="251"/>
        <end position="278"/>
    </location>
</feature>
<gene>
    <name evidence="10" type="ORF">SNE40_012384</name>
</gene>
<keyword evidence="11" id="KW-1185">Reference proteome</keyword>
<dbReference type="PANTHER" id="PTHR24243">
    <property type="entry name" value="G-PROTEIN COUPLED RECEPTOR"/>
    <property type="match status" value="1"/>
</dbReference>
<dbReference type="GO" id="GO:0005886">
    <property type="term" value="C:plasma membrane"/>
    <property type="evidence" value="ECO:0007669"/>
    <property type="project" value="TreeGrafter"/>
</dbReference>
<name>A0AAN8JR47_PATCE</name>
<feature type="transmembrane region" description="Helical" evidence="8">
    <location>
        <begin position="150"/>
        <end position="168"/>
    </location>
</feature>
<keyword evidence="6" id="KW-0675">Receptor</keyword>
<feature type="transmembrane region" description="Helical" evidence="8">
    <location>
        <begin position="196"/>
        <end position="220"/>
    </location>
</feature>
<feature type="transmembrane region" description="Helical" evidence="8">
    <location>
        <begin position="298"/>
        <end position="317"/>
    </location>
</feature>
<dbReference type="Gene3D" id="1.20.1070.10">
    <property type="entry name" value="Rhodopsin 7-helix transmembrane proteins"/>
    <property type="match status" value="1"/>
</dbReference>
<keyword evidence="4" id="KW-0297">G-protein coupled receptor</keyword>
<proteinExistence type="predicted"/>
<evidence type="ECO:0000256" key="5">
    <source>
        <dbReference type="ARBA" id="ARBA00023136"/>
    </source>
</evidence>
<evidence type="ECO:0000313" key="10">
    <source>
        <dbReference type="EMBL" id="KAK6180189.1"/>
    </source>
</evidence>
<dbReference type="EMBL" id="JAZGQO010000008">
    <property type="protein sequence ID" value="KAK6180189.1"/>
    <property type="molecule type" value="Genomic_DNA"/>
</dbReference>
<dbReference type="InterPro" id="IPR017452">
    <property type="entry name" value="GPCR_Rhodpsn_7TM"/>
</dbReference>
<keyword evidence="5 8" id="KW-0472">Membrane</keyword>
<keyword evidence="7" id="KW-0807">Transducer</keyword>
<dbReference type="GO" id="GO:0004930">
    <property type="term" value="F:G protein-coupled receptor activity"/>
    <property type="evidence" value="ECO:0007669"/>
    <property type="project" value="UniProtKB-KW"/>
</dbReference>
<feature type="transmembrane region" description="Helical" evidence="8">
    <location>
        <begin position="109"/>
        <end position="129"/>
    </location>
</feature>
<keyword evidence="2 8" id="KW-0812">Transmembrane</keyword>
<evidence type="ECO:0000256" key="4">
    <source>
        <dbReference type="ARBA" id="ARBA00023040"/>
    </source>
</evidence>
<feature type="domain" description="G-protein coupled receptors family 1 profile" evidence="9">
    <location>
        <begin position="45"/>
        <end position="314"/>
    </location>
</feature>
<dbReference type="AlphaFoldDB" id="A0AAN8JR47"/>
<dbReference type="Proteomes" id="UP001347796">
    <property type="component" value="Unassembled WGS sequence"/>
</dbReference>
<reference evidence="10 11" key="1">
    <citation type="submission" date="2024-01" db="EMBL/GenBank/DDBJ databases">
        <title>The genome of the rayed Mediterranean limpet Patella caerulea (Linnaeus, 1758).</title>
        <authorList>
            <person name="Anh-Thu Weber A."/>
            <person name="Halstead-Nussloch G."/>
        </authorList>
    </citation>
    <scope>NUCLEOTIDE SEQUENCE [LARGE SCALE GENOMIC DNA]</scope>
    <source>
        <strain evidence="10">AATW-2023a</strain>
        <tissue evidence="10">Whole specimen</tissue>
    </source>
</reference>
<evidence type="ECO:0000256" key="3">
    <source>
        <dbReference type="ARBA" id="ARBA00022989"/>
    </source>
</evidence>